<comment type="similarity">
    <text evidence="1 2">Belongs to the anti-sigma-factor antagonist family.</text>
</comment>
<dbReference type="InterPro" id="IPR002645">
    <property type="entry name" value="STAS_dom"/>
</dbReference>
<dbReference type="EMBL" id="CP002873">
    <property type="protein sequence ID" value="AGA65402.1"/>
    <property type="molecule type" value="Genomic_DNA"/>
</dbReference>
<evidence type="ECO:0000256" key="2">
    <source>
        <dbReference type="RuleBase" id="RU003749"/>
    </source>
</evidence>
<dbReference type="AlphaFoldDB" id="A0A3B6VLA0"/>
<dbReference type="Proteomes" id="UP000010793">
    <property type="component" value="Chromosome"/>
</dbReference>
<dbReference type="PANTHER" id="PTHR33495:SF2">
    <property type="entry name" value="ANTI-SIGMA FACTOR ANTAGONIST TM_1081-RELATED"/>
    <property type="match status" value="1"/>
</dbReference>
<evidence type="ECO:0000313" key="5">
    <source>
        <dbReference type="Proteomes" id="UP000010793"/>
    </source>
</evidence>
<dbReference type="RefSeq" id="WP_013243518.1">
    <property type="nucleotide sequence ID" value="NC_019908.1"/>
</dbReference>
<sequence>MEISVEELENNTSVIKLVGDIDVYTSSDLKDAINSQIDFGAKRIIIDMEDVYYIDSSGIGVFVFAIGSFKRVNGKIGIVKITENVRKVFELTKIISFFPIFMTVSDAIEKL</sequence>
<evidence type="ECO:0000259" key="3">
    <source>
        <dbReference type="PROSITE" id="PS50801"/>
    </source>
</evidence>
<reference evidence="4 5" key="1">
    <citation type="journal article" date="2013" name="Genome Announc.">
        <title>Complete Genome Sequence of the Porcine Strain Brachyspira pilosicoli P43/6/78(T.).</title>
        <authorList>
            <person name="Lin C."/>
            <person name="den Bakker H.C."/>
            <person name="Suzuki H."/>
            <person name="Lefebure T."/>
            <person name="Ponnala L."/>
            <person name="Sun Q."/>
            <person name="Stanhope M.J."/>
            <person name="Wiedmann M."/>
            <person name="Duhamel G.E."/>
        </authorList>
    </citation>
    <scope>NUCLEOTIDE SEQUENCE [LARGE SCALE GENOMIC DNA]</scope>
    <source>
        <strain evidence="4 5">P43/6/78</strain>
    </source>
</reference>
<proteinExistence type="inferred from homology"/>
<protein>
    <recommendedName>
        <fullName evidence="2">Anti-sigma factor antagonist</fullName>
    </recommendedName>
</protein>
<feature type="domain" description="STAS" evidence="3">
    <location>
        <begin position="10"/>
        <end position="111"/>
    </location>
</feature>
<dbReference type="KEGG" id="bpip:BPP43_00170"/>
<keyword evidence="5" id="KW-1185">Reference proteome</keyword>
<dbReference type="Gene3D" id="3.30.750.24">
    <property type="entry name" value="STAS domain"/>
    <property type="match status" value="1"/>
</dbReference>
<evidence type="ECO:0000256" key="1">
    <source>
        <dbReference type="ARBA" id="ARBA00009013"/>
    </source>
</evidence>
<dbReference type="GO" id="GO:0043856">
    <property type="term" value="F:anti-sigma factor antagonist activity"/>
    <property type="evidence" value="ECO:0007669"/>
    <property type="project" value="InterPro"/>
</dbReference>
<name>A0A3B6VLA0_BRAPL</name>
<dbReference type="GeneID" id="56439140"/>
<gene>
    <name evidence="4" type="ORF">BPP43_00170</name>
</gene>
<dbReference type="Pfam" id="PF01740">
    <property type="entry name" value="STAS"/>
    <property type="match status" value="1"/>
</dbReference>
<dbReference type="PANTHER" id="PTHR33495">
    <property type="entry name" value="ANTI-SIGMA FACTOR ANTAGONIST TM_1081-RELATED-RELATED"/>
    <property type="match status" value="1"/>
</dbReference>
<organism evidence="4 5">
    <name type="scientific">Brachyspira pilosicoli P43/6/78</name>
    <dbReference type="NCBI Taxonomy" id="1042417"/>
    <lineage>
        <taxon>Bacteria</taxon>
        <taxon>Pseudomonadati</taxon>
        <taxon>Spirochaetota</taxon>
        <taxon>Spirochaetia</taxon>
        <taxon>Brachyspirales</taxon>
        <taxon>Brachyspiraceae</taxon>
        <taxon>Brachyspira</taxon>
    </lineage>
</organism>
<evidence type="ECO:0000313" key="4">
    <source>
        <dbReference type="EMBL" id="AGA65402.1"/>
    </source>
</evidence>
<dbReference type="SUPFAM" id="SSF52091">
    <property type="entry name" value="SpoIIaa-like"/>
    <property type="match status" value="1"/>
</dbReference>
<dbReference type="PROSITE" id="PS50801">
    <property type="entry name" value="STAS"/>
    <property type="match status" value="1"/>
</dbReference>
<dbReference type="InterPro" id="IPR003658">
    <property type="entry name" value="Anti-sigma_ant"/>
</dbReference>
<accession>A0A3B6VLA0</accession>
<dbReference type="NCBIfam" id="TIGR00377">
    <property type="entry name" value="ant_ant_sig"/>
    <property type="match status" value="1"/>
</dbReference>
<dbReference type="CDD" id="cd07043">
    <property type="entry name" value="STAS_anti-anti-sigma_factors"/>
    <property type="match status" value="1"/>
</dbReference>
<dbReference type="InterPro" id="IPR036513">
    <property type="entry name" value="STAS_dom_sf"/>
</dbReference>